<feature type="domain" description="BACK" evidence="1">
    <location>
        <begin position="133"/>
        <end position="211"/>
    </location>
</feature>
<evidence type="ECO:0000313" key="2">
    <source>
        <dbReference type="Proteomes" id="UP000887577"/>
    </source>
</evidence>
<dbReference type="Proteomes" id="UP000887577">
    <property type="component" value="Unplaced"/>
</dbReference>
<dbReference type="WBParaSite" id="PSU_v2.g19847.t1">
    <property type="protein sequence ID" value="PSU_v2.g19847.t1"/>
    <property type="gene ID" value="PSU_v2.g19847"/>
</dbReference>
<dbReference type="Pfam" id="PF07707">
    <property type="entry name" value="BACK"/>
    <property type="match status" value="1"/>
</dbReference>
<keyword evidence="2" id="KW-1185">Reference proteome</keyword>
<name>A0A914YHP1_9BILA</name>
<evidence type="ECO:0000313" key="3">
    <source>
        <dbReference type="WBParaSite" id="PSU_v2.g19847.t1"/>
    </source>
</evidence>
<evidence type="ECO:0000259" key="1">
    <source>
        <dbReference type="Pfam" id="PF07707"/>
    </source>
</evidence>
<reference evidence="3" key="1">
    <citation type="submission" date="2022-11" db="UniProtKB">
        <authorList>
            <consortium name="WormBaseParasite"/>
        </authorList>
    </citation>
    <scope>IDENTIFICATION</scope>
</reference>
<dbReference type="AlphaFoldDB" id="A0A914YHP1"/>
<organism evidence="2 3">
    <name type="scientific">Panagrolaimus superbus</name>
    <dbReference type="NCBI Taxonomy" id="310955"/>
    <lineage>
        <taxon>Eukaryota</taxon>
        <taxon>Metazoa</taxon>
        <taxon>Ecdysozoa</taxon>
        <taxon>Nematoda</taxon>
        <taxon>Chromadorea</taxon>
        <taxon>Rhabditida</taxon>
        <taxon>Tylenchina</taxon>
        <taxon>Panagrolaimomorpha</taxon>
        <taxon>Panagrolaimoidea</taxon>
        <taxon>Panagrolaimidae</taxon>
        <taxon>Panagrolaimus</taxon>
    </lineage>
</organism>
<dbReference type="InterPro" id="IPR011705">
    <property type="entry name" value="BACK"/>
</dbReference>
<dbReference type="Gene3D" id="1.25.40.420">
    <property type="match status" value="1"/>
</dbReference>
<protein>
    <submittedName>
        <fullName evidence="3">BACK domain-containing protein</fullName>
    </submittedName>
</protein>
<proteinExistence type="predicted"/>
<accession>A0A914YHP1</accession>
<sequence>MTAAAAAEQIIIFKANQEEFKIPLRFFLYQSSAAEPAKTPSLLGGTINLAEYDVKVVKIFVARILEPLKSYKYEFSIIRELYELAQIFQLSRLTKEIENQILSSADNLIIDEFGQYLLLLNDTEISLTKFGADLLQKVIAKFDQLSVTDYLSNLNGAILIEILDSCELFVDSEVKIFEVALKFLKKSKDRLLHVYSILSCIRMARLNDAQRKEMLKALKEEIEPQQASQVLTIAGFVFNEENSYRCCVLKGHEKNPRCMDIPPELRGSVNT</sequence>